<dbReference type="Proteomes" id="UP000192674">
    <property type="component" value="Unassembled WGS sequence"/>
</dbReference>
<dbReference type="EMBL" id="FWXV01000003">
    <property type="protein sequence ID" value="SMD05519.1"/>
    <property type="molecule type" value="Genomic_DNA"/>
</dbReference>
<evidence type="ECO:0000313" key="2">
    <source>
        <dbReference type="EMBL" id="SMD05519.1"/>
    </source>
</evidence>
<dbReference type="OrthoDB" id="3424744at2"/>
<gene>
    <name evidence="2" type="ORF">SAMN05661093_03969</name>
</gene>
<dbReference type="AlphaFoldDB" id="A0A1Y5XP06"/>
<feature type="transmembrane region" description="Helical" evidence="1">
    <location>
        <begin position="72"/>
        <end position="96"/>
    </location>
</feature>
<protein>
    <recommendedName>
        <fullName evidence="4">Zinc-finger</fullName>
    </recommendedName>
</protein>
<feature type="transmembrane region" description="Helical" evidence="1">
    <location>
        <begin position="228"/>
        <end position="246"/>
    </location>
</feature>
<keyword evidence="1" id="KW-0812">Transmembrane</keyword>
<organism evidence="2 3">
    <name type="scientific">Kibdelosporangium aridum</name>
    <dbReference type="NCBI Taxonomy" id="2030"/>
    <lineage>
        <taxon>Bacteria</taxon>
        <taxon>Bacillati</taxon>
        <taxon>Actinomycetota</taxon>
        <taxon>Actinomycetes</taxon>
        <taxon>Pseudonocardiales</taxon>
        <taxon>Pseudonocardiaceae</taxon>
        <taxon>Kibdelosporangium</taxon>
    </lineage>
</organism>
<dbReference type="RefSeq" id="WP_084428393.1">
    <property type="nucleotide sequence ID" value="NZ_FWXV01000003.1"/>
</dbReference>
<sequence length="254" mass="26999">MSHVSGDLVRRYANGDTDIPADQVWALEAHMETCASCRLLLASHAEQVTPLLDTVWAELTPTETPAKHRRRFWVVSSAGLPWIGMTILVTAVAMLLDLIAPLSMSLVLLFAPIAPMVGVAASWNKNADPMHELVAGTPRAGLELVLRRTVSVLLLVIPALFLAGLPVDASPAMWLLPSLAFTTGALAFGLLIGVTPAASVLGIVWVLVVAGPSVINNQLPVVLQPASLPFWALSIAGFIAVLALRADAYARLLR</sequence>
<feature type="transmembrane region" description="Helical" evidence="1">
    <location>
        <begin position="102"/>
        <end position="123"/>
    </location>
</feature>
<feature type="transmembrane region" description="Helical" evidence="1">
    <location>
        <begin position="144"/>
        <end position="165"/>
    </location>
</feature>
<keyword evidence="1" id="KW-1133">Transmembrane helix</keyword>
<proteinExistence type="predicted"/>
<reference evidence="2 3" key="1">
    <citation type="submission" date="2017-04" db="EMBL/GenBank/DDBJ databases">
        <authorList>
            <person name="Afonso C.L."/>
            <person name="Miller P.J."/>
            <person name="Scott M.A."/>
            <person name="Spackman E."/>
            <person name="Goraichik I."/>
            <person name="Dimitrov K.M."/>
            <person name="Suarez D.L."/>
            <person name="Swayne D.E."/>
        </authorList>
    </citation>
    <scope>NUCLEOTIDE SEQUENCE [LARGE SCALE GENOMIC DNA]</scope>
    <source>
        <strain evidence="2 3">DSM 43828</strain>
    </source>
</reference>
<evidence type="ECO:0000313" key="3">
    <source>
        <dbReference type="Proteomes" id="UP000192674"/>
    </source>
</evidence>
<keyword evidence="3" id="KW-1185">Reference proteome</keyword>
<evidence type="ECO:0008006" key="4">
    <source>
        <dbReference type="Google" id="ProtNLM"/>
    </source>
</evidence>
<name>A0A1Y5XP06_KIBAR</name>
<accession>A0A1Y5XP06</accession>
<keyword evidence="1" id="KW-0472">Membrane</keyword>
<evidence type="ECO:0000256" key="1">
    <source>
        <dbReference type="SAM" id="Phobius"/>
    </source>
</evidence>